<dbReference type="Gene3D" id="3.40.630.30">
    <property type="match status" value="1"/>
</dbReference>
<dbReference type="InterPro" id="IPR000182">
    <property type="entry name" value="GNAT_dom"/>
</dbReference>
<dbReference type="AlphaFoldDB" id="A0A7C9NCG4"/>
<gene>
    <name evidence="2" type="ORF">GQ651_02245</name>
</gene>
<dbReference type="InterPro" id="IPR016181">
    <property type="entry name" value="Acyl_CoA_acyltransferase"/>
</dbReference>
<name>A0A7C9NCG4_9RHOB</name>
<dbReference type="InterPro" id="IPR052564">
    <property type="entry name" value="N-acetyltrans/Recomb-assoc"/>
</dbReference>
<dbReference type="SUPFAM" id="SSF55729">
    <property type="entry name" value="Acyl-CoA N-acyltransferases (Nat)"/>
    <property type="match status" value="1"/>
</dbReference>
<evidence type="ECO:0000259" key="1">
    <source>
        <dbReference type="PROSITE" id="PS51186"/>
    </source>
</evidence>
<dbReference type="Pfam" id="PF13673">
    <property type="entry name" value="Acetyltransf_10"/>
    <property type="match status" value="1"/>
</dbReference>
<keyword evidence="2" id="KW-0808">Transferase</keyword>
<comment type="caution">
    <text evidence="2">The sequence shown here is derived from an EMBL/GenBank/DDBJ whole genome shotgun (WGS) entry which is preliminary data.</text>
</comment>
<organism evidence="2 3">
    <name type="scientific">Kangsaoukella pontilimi</name>
    <dbReference type="NCBI Taxonomy" id="2691042"/>
    <lineage>
        <taxon>Bacteria</taxon>
        <taxon>Pseudomonadati</taxon>
        <taxon>Pseudomonadota</taxon>
        <taxon>Alphaproteobacteria</taxon>
        <taxon>Rhodobacterales</taxon>
        <taxon>Paracoccaceae</taxon>
        <taxon>Kangsaoukella</taxon>
    </lineage>
</organism>
<dbReference type="PANTHER" id="PTHR43451">
    <property type="entry name" value="ACETYLTRANSFERASE (GNAT) FAMILY PROTEIN"/>
    <property type="match status" value="1"/>
</dbReference>
<dbReference type="EMBL" id="WUPT01000001">
    <property type="protein sequence ID" value="MXQ06659.1"/>
    <property type="molecule type" value="Genomic_DNA"/>
</dbReference>
<reference evidence="2 3" key="1">
    <citation type="submission" date="2019-12" db="EMBL/GenBank/DDBJ databases">
        <authorList>
            <person name="Lee S.D."/>
        </authorList>
    </citation>
    <scope>NUCLEOTIDE SEQUENCE [LARGE SCALE GENOMIC DNA]</scope>
    <source>
        <strain evidence="2 3">GH1-50</strain>
    </source>
</reference>
<evidence type="ECO:0000313" key="3">
    <source>
        <dbReference type="Proteomes" id="UP000480350"/>
    </source>
</evidence>
<evidence type="ECO:0000313" key="2">
    <source>
        <dbReference type="EMBL" id="MXQ06659.1"/>
    </source>
</evidence>
<protein>
    <submittedName>
        <fullName evidence="2">GNAT family N-acetyltransferase</fullName>
    </submittedName>
</protein>
<sequence>MIRPWTADDTEPSYAVYVDAVLNGAAGHYTEAQRRAWVPSERMEDWWQPRLAADIAWVSEDEDGLTGVIAMQPGGHLDLFFVVPRARGDGTATALYDRFLSEVRTRGIGCLTTHASDYLKPFLERRGWRTVEEELVDRFGVTIRRWAMALDQVPGSQVS</sequence>
<dbReference type="Proteomes" id="UP000480350">
    <property type="component" value="Unassembled WGS sequence"/>
</dbReference>
<dbReference type="PROSITE" id="PS51186">
    <property type="entry name" value="GNAT"/>
    <property type="match status" value="1"/>
</dbReference>
<proteinExistence type="predicted"/>
<dbReference type="PANTHER" id="PTHR43451:SF1">
    <property type="entry name" value="ACETYLTRANSFERASE"/>
    <property type="match status" value="1"/>
</dbReference>
<dbReference type="CDD" id="cd04301">
    <property type="entry name" value="NAT_SF"/>
    <property type="match status" value="1"/>
</dbReference>
<reference evidence="2 3" key="2">
    <citation type="submission" date="2020-03" db="EMBL/GenBank/DDBJ databases">
        <title>Kangsaoukella pontilimi gen. nov., sp. nov., a new member of the family Rhodobacteraceae isolated from a tidal mudflat.</title>
        <authorList>
            <person name="Kim I.S."/>
        </authorList>
    </citation>
    <scope>NUCLEOTIDE SEQUENCE [LARGE SCALE GENOMIC DNA]</scope>
    <source>
        <strain evidence="2 3">GH1-50</strain>
    </source>
</reference>
<feature type="domain" description="N-acetyltransferase" evidence="1">
    <location>
        <begin position="1"/>
        <end position="153"/>
    </location>
</feature>
<keyword evidence="3" id="KW-1185">Reference proteome</keyword>
<dbReference type="RefSeq" id="WP_160762585.1">
    <property type="nucleotide sequence ID" value="NZ_WUPT01000001.1"/>
</dbReference>
<accession>A0A7C9NCG4</accession>
<dbReference type="GO" id="GO:0016747">
    <property type="term" value="F:acyltransferase activity, transferring groups other than amino-acyl groups"/>
    <property type="evidence" value="ECO:0007669"/>
    <property type="project" value="InterPro"/>
</dbReference>